<accession>A0ABU2MF81</accession>
<keyword evidence="2" id="KW-1185">Reference proteome</keyword>
<evidence type="ECO:0000313" key="1">
    <source>
        <dbReference type="EMBL" id="MDT0330755.1"/>
    </source>
</evidence>
<dbReference type="EMBL" id="JAVREP010000015">
    <property type="protein sequence ID" value="MDT0330755.1"/>
    <property type="molecule type" value="Genomic_DNA"/>
</dbReference>
<sequence length="73" mass="8234">MIRRICDIREFPSIQTLGFWANVHRVPLRYLGPTLEGRAVYAATHGTATRVAVTSGRDPHPLPLVWRSPLEVL</sequence>
<reference evidence="2" key="1">
    <citation type="submission" date="2023-07" db="EMBL/GenBank/DDBJ databases">
        <title>30 novel species of actinomycetes from the DSMZ collection.</title>
        <authorList>
            <person name="Nouioui I."/>
        </authorList>
    </citation>
    <scope>NUCLEOTIDE SEQUENCE [LARGE SCALE GENOMIC DNA]</scope>
    <source>
        <strain evidence="2">DSM 44743</strain>
    </source>
</reference>
<proteinExistence type="predicted"/>
<dbReference type="Proteomes" id="UP001183390">
    <property type="component" value="Unassembled WGS sequence"/>
</dbReference>
<name>A0ABU2MF81_9ACTN</name>
<gene>
    <name evidence="1" type="ORF">RM479_20245</name>
</gene>
<comment type="caution">
    <text evidence="1">The sequence shown here is derived from an EMBL/GenBank/DDBJ whole genome shotgun (WGS) entry which is preliminary data.</text>
</comment>
<protein>
    <submittedName>
        <fullName evidence="1">Uncharacterized protein</fullName>
    </submittedName>
</protein>
<evidence type="ECO:0000313" key="2">
    <source>
        <dbReference type="Proteomes" id="UP001183390"/>
    </source>
</evidence>
<organism evidence="1 2">
    <name type="scientific">Nocardiopsis lambiniae</name>
    <dbReference type="NCBI Taxonomy" id="3075539"/>
    <lineage>
        <taxon>Bacteria</taxon>
        <taxon>Bacillati</taxon>
        <taxon>Actinomycetota</taxon>
        <taxon>Actinomycetes</taxon>
        <taxon>Streptosporangiales</taxon>
        <taxon>Nocardiopsidaceae</taxon>
        <taxon>Nocardiopsis</taxon>
    </lineage>
</organism>
<dbReference type="RefSeq" id="WP_311513321.1">
    <property type="nucleotide sequence ID" value="NZ_JAVREP010000015.1"/>
</dbReference>